<evidence type="ECO:0000313" key="1">
    <source>
        <dbReference type="EMBL" id="KAH7920024.1"/>
    </source>
</evidence>
<reference evidence="1" key="1">
    <citation type="journal article" date="2021" name="New Phytol.">
        <title>Evolutionary innovations through gain and loss of genes in the ectomycorrhizal Boletales.</title>
        <authorList>
            <person name="Wu G."/>
            <person name="Miyauchi S."/>
            <person name="Morin E."/>
            <person name="Kuo A."/>
            <person name="Drula E."/>
            <person name="Varga T."/>
            <person name="Kohler A."/>
            <person name="Feng B."/>
            <person name="Cao Y."/>
            <person name="Lipzen A."/>
            <person name="Daum C."/>
            <person name="Hundley H."/>
            <person name="Pangilinan J."/>
            <person name="Johnson J."/>
            <person name="Barry K."/>
            <person name="LaButti K."/>
            <person name="Ng V."/>
            <person name="Ahrendt S."/>
            <person name="Min B."/>
            <person name="Choi I.G."/>
            <person name="Park H."/>
            <person name="Plett J.M."/>
            <person name="Magnuson J."/>
            <person name="Spatafora J.W."/>
            <person name="Nagy L.G."/>
            <person name="Henrissat B."/>
            <person name="Grigoriev I.V."/>
            <person name="Yang Z.L."/>
            <person name="Xu J."/>
            <person name="Martin F.M."/>
        </authorList>
    </citation>
    <scope>NUCLEOTIDE SEQUENCE</scope>
    <source>
        <strain evidence="1">KUC20120723A-06</strain>
    </source>
</reference>
<name>A0ACB8B3A0_9AGAM</name>
<organism evidence="1 2">
    <name type="scientific">Leucogyrophana mollusca</name>
    <dbReference type="NCBI Taxonomy" id="85980"/>
    <lineage>
        <taxon>Eukaryota</taxon>
        <taxon>Fungi</taxon>
        <taxon>Dikarya</taxon>
        <taxon>Basidiomycota</taxon>
        <taxon>Agaricomycotina</taxon>
        <taxon>Agaricomycetes</taxon>
        <taxon>Agaricomycetidae</taxon>
        <taxon>Boletales</taxon>
        <taxon>Boletales incertae sedis</taxon>
        <taxon>Leucogyrophana</taxon>
    </lineage>
</organism>
<protein>
    <submittedName>
        <fullName evidence="1">Uncharacterized protein</fullName>
    </submittedName>
</protein>
<sequence length="252" mass="28528">PPTDEEIEAFDRRDPDCITITAGNFRLDMTRSRSSPFNKQALCVAAADFITKVTEAKWYNYPAIPAKFLEPEYVEFTLYGQMLNLRRAYRERSTPDSTNLIAARLKSVARSGRKSRLLATRVEAATKDPRLVEHLPLITKLSHHCVSSDEAEGDGSDKCFASKTPIWRSNEFSAFLWRLDEVIAARRVPKVGHNVVKGNPPRRRYHPTPPCVSTTSIAPPGLPINCYDPAWYKSLQEHEIASLDAIMTNYEF</sequence>
<proteinExistence type="predicted"/>
<evidence type="ECO:0000313" key="2">
    <source>
        <dbReference type="Proteomes" id="UP000790709"/>
    </source>
</evidence>
<gene>
    <name evidence="1" type="ORF">BV22DRAFT_987510</name>
</gene>
<dbReference type="EMBL" id="MU266611">
    <property type="protein sequence ID" value="KAH7920024.1"/>
    <property type="molecule type" value="Genomic_DNA"/>
</dbReference>
<dbReference type="Proteomes" id="UP000790709">
    <property type="component" value="Unassembled WGS sequence"/>
</dbReference>
<accession>A0ACB8B3A0</accession>
<feature type="non-terminal residue" evidence="1">
    <location>
        <position position="252"/>
    </location>
</feature>
<feature type="non-terminal residue" evidence="1">
    <location>
        <position position="1"/>
    </location>
</feature>
<comment type="caution">
    <text evidence="1">The sequence shown here is derived from an EMBL/GenBank/DDBJ whole genome shotgun (WGS) entry which is preliminary data.</text>
</comment>
<keyword evidence="2" id="KW-1185">Reference proteome</keyword>